<sequence>MILPRAPLCEADTMTQVIIRPADRNRLRQRAMSVPNVFDLDANGPAKAGSSVPGPSAFPRYTRRGVARLCNRPSRLRTLMARALFGICVIVFLRNFFAFSGTNGDSSGGFGLGWGFLRRHLVGLPERSRASSGEGWTLEEFLDYHLPLNLTQEEKAAHILFSTSLETGVPPPPLPQPYHIWLTAVNRYSFVEARSLTHFWKMKNEARAAAGDKIVHVVTLCSDPDCLKKCKKVEHEMLCYGGFARDVPEHWDALDWTKACGARDVLESGRNVLLGSELVLRKDPFPRLERYFPVSDVIIAENVTGTDSGHLSTSLIWMRSIPETIELWYDVLERIANATASHNLIETPEAGELAIPDAAAEVWTVLTLQEAFNEVLHSTELRVTDEFSEVRLRRNFNTGNGLRVHALSEEHSEIAAFNYLLDLEDINSPDDVYADASIVLMPCVDGGGLRSFFAKYHGMWTNVGAYYSKPAPSLRIKSMSGSRGALAIQLRIVLTLCKYTGRAFQLPETVTFTDSVDATLPVWRALPLSLITGPMGIRIHEPGFDSHAAKYHLKTEGVDDPVVEDRTEVELDIRYMIGVDEIIKRLKSSVYSNSPRVVLIGFEPNAAAPWRGWKGAGPVSRINVCKNLKLEPRCGEICSGHSVHGTMPKKWPSLDKYLTPPKDDSAVSAGDFFEGGPAQSVLMIM</sequence>
<organism evidence="1 2">
    <name type="scientific">Microbotryum saponariae</name>
    <dbReference type="NCBI Taxonomy" id="289078"/>
    <lineage>
        <taxon>Eukaryota</taxon>
        <taxon>Fungi</taxon>
        <taxon>Dikarya</taxon>
        <taxon>Basidiomycota</taxon>
        <taxon>Pucciniomycotina</taxon>
        <taxon>Microbotryomycetes</taxon>
        <taxon>Microbotryales</taxon>
        <taxon>Microbotryaceae</taxon>
        <taxon>Microbotryum</taxon>
    </lineage>
</organism>
<gene>
    <name evidence="1" type="ORF">BZ3500_MVSOF-1268-A1-R1_CHR1-1G00994</name>
</gene>
<evidence type="ECO:0000313" key="2">
    <source>
        <dbReference type="Proteomes" id="UP000249723"/>
    </source>
</evidence>
<dbReference type="AlphaFoldDB" id="A0A2X0KIB7"/>
<dbReference type="OrthoDB" id="2534204at2759"/>
<name>A0A2X0KIB7_9BASI</name>
<evidence type="ECO:0000313" key="1">
    <source>
        <dbReference type="EMBL" id="SCZ89155.1"/>
    </source>
</evidence>
<accession>A0A2X0KIB7</accession>
<protein>
    <submittedName>
        <fullName evidence="1">BZ3500_MvSof-1268-A1-R1_Chr1-1g00994 protein</fullName>
    </submittedName>
</protein>
<dbReference type="Proteomes" id="UP000249723">
    <property type="component" value="Unassembled WGS sequence"/>
</dbReference>
<reference evidence="2" key="1">
    <citation type="submission" date="2016-10" db="EMBL/GenBank/DDBJ databases">
        <authorList>
            <person name="Jeantristanb JTB J.-T."/>
            <person name="Ricardo R."/>
        </authorList>
    </citation>
    <scope>NUCLEOTIDE SEQUENCE [LARGE SCALE GENOMIC DNA]</scope>
</reference>
<dbReference type="EMBL" id="FMWP01000013">
    <property type="protein sequence ID" value="SCZ89155.1"/>
    <property type="molecule type" value="Genomic_DNA"/>
</dbReference>
<keyword evidence="2" id="KW-1185">Reference proteome</keyword>
<proteinExistence type="predicted"/>